<evidence type="ECO:0000259" key="11">
    <source>
        <dbReference type="Pfam" id="PF23486"/>
    </source>
</evidence>
<feature type="compositionally biased region" description="Acidic residues" evidence="6">
    <location>
        <begin position="1000"/>
        <end position="1009"/>
    </location>
</feature>
<evidence type="ECO:0000256" key="4">
    <source>
        <dbReference type="ARBA" id="ARBA00022989"/>
    </source>
</evidence>
<protein>
    <submittedName>
        <fullName evidence="14">Transmembrane protein 132C</fullName>
    </submittedName>
</protein>
<feature type="region of interest" description="Disordered" evidence="6">
    <location>
        <begin position="235"/>
        <end position="280"/>
    </location>
</feature>
<keyword evidence="5 7" id="KW-0472">Membrane</keyword>
<evidence type="ECO:0000259" key="9">
    <source>
        <dbReference type="Pfam" id="PF23039"/>
    </source>
</evidence>
<feature type="compositionally biased region" description="Basic residues" evidence="6">
    <location>
        <begin position="248"/>
        <end position="264"/>
    </location>
</feature>
<feature type="domain" description="Transmembrane protein family 132 fourth" evidence="8">
    <location>
        <begin position="494"/>
        <end position="590"/>
    </location>
</feature>
<evidence type="ECO:0000259" key="12">
    <source>
        <dbReference type="Pfam" id="PF23487"/>
    </source>
</evidence>
<dbReference type="PANTHER" id="PTHR13388:SF29">
    <property type="entry name" value="TRANSMEMBRANE PROTEIN 132C ISOFORM X1"/>
    <property type="match status" value="1"/>
</dbReference>
<dbReference type="Pfam" id="PF23481">
    <property type="entry name" value="Ig_TMEM132_2nd"/>
    <property type="match status" value="1"/>
</dbReference>
<evidence type="ECO:0000256" key="6">
    <source>
        <dbReference type="SAM" id="MobiDB-lite"/>
    </source>
</evidence>
<proteinExistence type="inferred from homology"/>
<dbReference type="Pfam" id="PF23486">
    <property type="entry name" value="Ig_TMEM132_5th"/>
    <property type="match status" value="1"/>
</dbReference>
<dbReference type="KEGG" id="char:116218508"/>
<dbReference type="CTD" id="54972"/>
<evidence type="ECO:0000313" key="14">
    <source>
        <dbReference type="RefSeq" id="XP_042559044.1"/>
    </source>
</evidence>
<dbReference type="Pfam" id="PF23039">
    <property type="entry name" value="TMEM132_3rd"/>
    <property type="match status" value="1"/>
</dbReference>
<evidence type="ECO:0000259" key="8">
    <source>
        <dbReference type="Pfam" id="PF16070"/>
    </source>
</evidence>
<dbReference type="Proteomes" id="UP000515152">
    <property type="component" value="Chromosome 22"/>
</dbReference>
<dbReference type="GeneID" id="116218508"/>
<feature type="transmembrane region" description="Helical" evidence="7">
    <location>
        <begin position="60"/>
        <end position="79"/>
    </location>
</feature>
<feature type="domain" description="Transmembrane protein TMEM132 sixth" evidence="12">
    <location>
        <begin position="717"/>
        <end position="821"/>
    </location>
</feature>
<dbReference type="InterPro" id="IPR055424">
    <property type="entry name" value="Ig_TMEM132_6th"/>
</dbReference>
<feature type="domain" description="Transmembrane protein TMEM132 second Ig-like" evidence="10">
    <location>
        <begin position="176"/>
        <end position="237"/>
    </location>
</feature>
<feature type="transmembrane region" description="Helical" evidence="7">
    <location>
        <begin position="951"/>
        <end position="976"/>
    </location>
</feature>
<sequence length="1044" mass="113526">MTNFATAHFVQNLRCKLCWSTAPFCMMVFVKVCVTVLVLHCTDAGMSVPGSHSSRCKRGVVMAILLYSCFALAGAQLPLPVSLPAQISVPPPWRSLSLSQADLGVLFSNSSPFSYSQSLLLMPPPGASSKAGVQASFGPYSVTQLVSTPILPLSPPLSAYLLTKTVLKEEKGDKGERFKVKVLFHMRGDANKGTCITLHAFKETEEQKASCITQPPLGLCVVSLTLPKDWFELDQSSQANPGQNPRLRYQHRHRQHGRGRRRHNMPSALRDNSSPQSDHLQLYYSSSGTVSNLKMPPLGCAEDDSQQPQRRLYYVGAVAFPDREKDRDMARKTVGCSDGGDEEDLRLDYNVVIRYRRGPVHTGQPAGISVNLRSNFTGDSVTIRLKVKKGLLSLVEQPSMNSDLWSVTLERTTGSKHDTVSIICHKVGTRSVNLSQTDLLEVACLLVDGLKRSFGVAMTVTMAWWVEYSSRNTNVSPHGAVTSFLSFTDRDIVGIAPITESSTIINTAILTSQPMTLPVIVLAVGNDGKVSDVTSAVRCQSTNEDIVKVSSDCSTLFVDGSESGVGSTCVEVEFSLGKLSGSVCLSVWAPVVPLRISLSDYVLSAIDGWSYISQGRCTQVFQRSTVQVLAQFSAHSSTKKGQPTYMLGSPDWFVDVTELVRDWLRVGNPRVATLNKQGYLIGLEPGITTLHVISSQWDGVLGSAEVVVTSETVTPGDLSVQLIGGLDLAINSNPAHQSVVTAAVTAHNTLYNYGQEASTSIWLQFNDDSAILVSAFSTVPYSLRLSSLAESVVAVTPEPLQRILAQGEGGGPLVKAELLVSTCEPLSNNIQANVVKDGGGTRRLAKGSGWIRVNLDSEVWPIGSDSDTEMFDVSDMLLESDKDLYGNFGDKAVIGNITSDYTANTGDGIITRNDLERAVLTPNHQESAVYFSPGMGREKERPVQGDRDLEVGLGAVLSLLCLSALLFLANCLPCALRERKKRKQREKEGRGLQEMKGGIEVEEDEGEEKEENKLDEQVARLKTKVTFCKGDKIHTVHTDIKSRD</sequence>
<dbReference type="InterPro" id="IPR055423">
    <property type="entry name" value="Ig_TMEM132_5th"/>
</dbReference>
<keyword evidence="13" id="KW-1185">Reference proteome</keyword>
<dbReference type="AlphaFoldDB" id="A0A8M1KAQ1"/>
<dbReference type="GO" id="GO:0016020">
    <property type="term" value="C:membrane"/>
    <property type="evidence" value="ECO:0007669"/>
    <property type="project" value="UniProtKB-SubCell"/>
</dbReference>
<gene>
    <name evidence="14" type="primary">tmem132a</name>
</gene>
<keyword evidence="4 7" id="KW-1133">Transmembrane helix</keyword>
<dbReference type="InterPro" id="IPR055421">
    <property type="entry name" value="TMEM132_3rd"/>
</dbReference>
<organism evidence="13 14">
    <name type="scientific">Clupea harengus</name>
    <name type="common">Atlantic herring</name>
    <dbReference type="NCBI Taxonomy" id="7950"/>
    <lineage>
        <taxon>Eukaryota</taxon>
        <taxon>Metazoa</taxon>
        <taxon>Chordata</taxon>
        <taxon>Craniata</taxon>
        <taxon>Vertebrata</taxon>
        <taxon>Euteleostomi</taxon>
        <taxon>Actinopterygii</taxon>
        <taxon>Neopterygii</taxon>
        <taxon>Teleostei</taxon>
        <taxon>Clupei</taxon>
        <taxon>Clupeiformes</taxon>
        <taxon>Clupeoidei</taxon>
        <taxon>Clupeidae</taxon>
        <taxon>Clupea</taxon>
    </lineage>
</organism>
<dbReference type="OrthoDB" id="10026202at2759"/>
<feature type="compositionally biased region" description="Polar residues" evidence="6">
    <location>
        <begin position="270"/>
        <end position="280"/>
    </location>
</feature>
<evidence type="ECO:0000256" key="5">
    <source>
        <dbReference type="ARBA" id="ARBA00023136"/>
    </source>
</evidence>
<feature type="domain" description="Transmembrane protein TMEM132 fifth" evidence="11">
    <location>
        <begin position="595"/>
        <end position="713"/>
    </location>
</feature>
<evidence type="ECO:0000313" key="13">
    <source>
        <dbReference type="Proteomes" id="UP000515152"/>
    </source>
</evidence>
<dbReference type="PANTHER" id="PTHR13388">
    <property type="entry name" value="DETONATOR, ISOFORM E"/>
    <property type="match status" value="1"/>
</dbReference>
<keyword evidence="3 7" id="KW-0812">Transmembrane</keyword>
<name>A0A8M1KAQ1_CLUHA</name>
<feature type="compositionally biased region" description="Basic and acidic residues" evidence="6">
    <location>
        <begin position="985"/>
        <end position="999"/>
    </location>
</feature>
<dbReference type="InterPro" id="IPR026307">
    <property type="entry name" value="TMEM132"/>
</dbReference>
<dbReference type="Pfam" id="PF23487">
    <property type="entry name" value="Ig_TMEM132_6th"/>
    <property type="match status" value="1"/>
</dbReference>
<evidence type="ECO:0000256" key="7">
    <source>
        <dbReference type="SAM" id="Phobius"/>
    </source>
</evidence>
<dbReference type="InterPro" id="IPR055422">
    <property type="entry name" value="Ig_TMEM132_2nd"/>
</dbReference>
<dbReference type="InterPro" id="IPR031437">
    <property type="entry name" value="Ig_TMEM132_4th"/>
</dbReference>
<dbReference type="RefSeq" id="XP_042559044.1">
    <property type="nucleotide sequence ID" value="XM_042703110.1"/>
</dbReference>
<feature type="transmembrane region" description="Helical" evidence="7">
    <location>
        <begin position="20"/>
        <end position="39"/>
    </location>
</feature>
<feature type="region of interest" description="Disordered" evidence="6">
    <location>
        <begin position="982"/>
        <end position="1015"/>
    </location>
</feature>
<evidence type="ECO:0000256" key="1">
    <source>
        <dbReference type="ARBA" id="ARBA00004479"/>
    </source>
</evidence>
<accession>A0A8M1KAQ1</accession>
<comment type="similarity">
    <text evidence="2">Belongs to the TMEM132 family.</text>
</comment>
<reference evidence="14" key="1">
    <citation type="submission" date="2025-08" db="UniProtKB">
        <authorList>
            <consortium name="RefSeq"/>
        </authorList>
    </citation>
    <scope>IDENTIFICATION</scope>
</reference>
<evidence type="ECO:0000256" key="3">
    <source>
        <dbReference type="ARBA" id="ARBA00022692"/>
    </source>
</evidence>
<evidence type="ECO:0000259" key="10">
    <source>
        <dbReference type="Pfam" id="PF23481"/>
    </source>
</evidence>
<comment type="subcellular location">
    <subcellularLocation>
        <location evidence="1">Membrane</location>
        <topology evidence="1">Single-pass type I membrane protein</topology>
    </subcellularLocation>
</comment>
<feature type="domain" description="Transmembrane protein TMEM132 cohesin-like" evidence="9">
    <location>
        <begin position="343"/>
        <end position="475"/>
    </location>
</feature>
<evidence type="ECO:0000256" key="2">
    <source>
        <dbReference type="ARBA" id="ARBA00006166"/>
    </source>
</evidence>
<dbReference type="Pfam" id="PF16070">
    <property type="entry name" value="Ig_TMEM132_4th"/>
    <property type="match status" value="1"/>
</dbReference>